<protein>
    <submittedName>
        <fullName evidence="1">Uncharacterized protein</fullName>
    </submittedName>
</protein>
<evidence type="ECO:0000313" key="1">
    <source>
        <dbReference type="EMBL" id="VUZ47065.1"/>
    </source>
</evidence>
<name>A0A564YIH9_HYMDI</name>
<proteinExistence type="predicted"/>
<accession>A0A564YIH9</accession>
<dbReference type="AlphaFoldDB" id="A0A564YIH9"/>
<sequence length="54" mass="6061">MFSRGLTQVTHIKPSLFSTQKRMHACQLSSLMPPLHLLSSSACSHLSFSSLWFP</sequence>
<dbReference type="EMBL" id="CABIJS010000222">
    <property type="protein sequence ID" value="VUZ47065.1"/>
    <property type="molecule type" value="Genomic_DNA"/>
</dbReference>
<dbReference type="Proteomes" id="UP000321570">
    <property type="component" value="Unassembled WGS sequence"/>
</dbReference>
<gene>
    <name evidence="1" type="ORF">WMSIL1_LOCUS6652</name>
</gene>
<evidence type="ECO:0000313" key="2">
    <source>
        <dbReference type="Proteomes" id="UP000321570"/>
    </source>
</evidence>
<keyword evidence="2" id="KW-1185">Reference proteome</keyword>
<reference evidence="1 2" key="1">
    <citation type="submission" date="2019-07" db="EMBL/GenBank/DDBJ databases">
        <authorList>
            <person name="Jastrzebski P J."/>
            <person name="Paukszto L."/>
            <person name="Jastrzebski P J."/>
        </authorList>
    </citation>
    <scope>NUCLEOTIDE SEQUENCE [LARGE SCALE GENOMIC DNA]</scope>
    <source>
        <strain evidence="1 2">WMS-il1</strain>
    </source>
</reference>
<organism evidence="1 2">
    <name type="scientific">Hymenolepis diminuta</name>
    <name type="common">Rat tapeworm</name>
    <dbReference type="NCBI Taxonomy" id="6216"/>
    <lineage>
        <taxon>Eukaryota</taxon>
        <taxon>Metazoa</taxon>
        <taxon>Spiralia</taxon>
        <taxon>Lophotrochozoa</taxon>
        <taxon>Platyhelminthes</taxon>
        <taxon>Cestoda</taxon>
        <taxon>Eucestoda</taxon>
        <taxon>Cyclophyllidea</taxon>
        <taxon>Hymenolepididae</taxon>
        <taxon>Hymenolepis</taxon>
    </lineage>
</organism>